<dbReference type="RefSeq" id="WP_156270685.1">
    <property type="nucleotide sequence ID" value="NZ_WOGU01000020.1"/>
</dbReference>
<reference evidence="1 2" key="1">
    <citation type="submission" date="2019-12" db="EMBL/GenBank/DDBJ databases">
        <authorList>
            <person name="Shi Y."/>
        </authorList>
    </citation>
    <scope>NUCLEOTIDE SEQUENCE [LARGE SCALE GENOMIC DNA]</scope>
    <source>
        <strain evidence="1 2">JCM 17929</strain>
    </source>
</reference>
<evidence type="ECO:0000313" key="2">
    <source>
        <dbReference type="Proteomes" id="UP000436989"/>
    </source>
</evidence>
<dbReference type="EMBL" id="WOGU01000020">
    <property type="protein sequence ID" value="MUN64808.1"/>
    <property type="molecule type" value="Genomic_DNA"/>
</dbReference>
<keyword evidence="2" id="KW-1185">Reference proteome</keyword>
<name>A0A6N8GPH4_9MICC</name>
<sequence length="153" mass="17005">MKLPVYLGLLHRSERTLAASFRQVAEGHGAEPDVYHLCRALAGQCEVHVRALAPVVDRYGEVEEDDEPERLHADGLSETRSGPVGLLRDLQDLYLLASLVDITWTVVKQAAQGLRDQELIDVVERCEGETTTQLHWLSTRIEQAAPQALIVAE</sequence>
<evidence type="ECO:0008006" key="3">
    <source>
        <dbReference type="Google" id="ProtNLM"/>
    </source>
</evidence>
<organism evidence="1 2">
    <name type="scientific">Kocuria sediminis</name>
    <dbReference type="NCBI Taxonomy" id="1038857"/>
    <lineage>
        <taxon>Bacteria</taxon>
        <taxon>Bacillati</taxon>
        <taxon>Actinomycetota</taxon>
        <taxon>Actinomycetes</taxon>
        <taxon>Micrococcales</taxon>
        <taxon>Micrococcaceae</taxon>
        <taxon>Kocuria</taxon>
    </lineage>
</organism>
<gene>
    <name evidence="1" type="ORF">GMA12_16960</name>
</gene>
<accession>A0A6N8GPH4</accession>
<dbReference type="Proteomes" id="UP000436989">
    <property type="component" value="Unassembled WGS sequence"/>
</dbReference>
<proteinExistence type="predicted"/>
<dbReference type="AlphaFoldDB" id="A0A6N8GPH4"/>
<evidence type="ECO:0000313" key="1">
    <source>
        <dbReference type="EMBL" id="MUN64808.1"/>
    </source>
</evidence>
<protein>
    <recommendedName>
        <fullName evidence="3">DUF892 family protein</fullName>
    </recommendedName>
</protein>
<comment type="caution">
    <text evidence="1">The sequence shown here is derived from an EMBL/GenBank/DDBJ whole genome shotgun (WGS) entry which is preliminary data.</text>
</comment>